<keyword evidence="9" id="KW-0067">ATP-binding</keyword>
<keyword evidence="2 6" id="KW-0227">DNA damage</keyword>
<evidence type="ECO:0000313" key="9">
    <source>
        <dbReference type="EMBL" id="SDC10279.1"/>
    </source>
</evidence>
<keyword evidence="9" id="KW-0547">Nucleotide-binding</keyword>
<evidence type="ECO:0000256" key="7">
    <source>
        <dbReference type="SAM" id="Phobius"/>
    </source>
</evidence>
<reference evidence="10" key="1">
    <citation type="submission" date="2016-10" db="EMBL/GenBank/DDBJ databases">
        <authorList>
            <person name="Varghese N."/>
            <person name="Submissions S."/>
        </authorList>
    </citation>
    <scope>NUCLEOTIDE SEQUENCE [LARGE SCALE GENOMIC DNA]</scope>
    <source>
        <strain evidence="10">DSM 8415</strain>
    </source>
</reference>
<dbReference type="GO" id="GO:0005524">
    <property type="term" value="F:ATP binding"/>
    <property type="evidence" value="ECO:0007669"/>
    <property type="project" value="InterPro"/>
</dbReference>
<keyword evidence="5 6" id="KW-0234">DNA repair</keyword>
<dbReference type="CDD" id="cd14332">
    <property type="entry name" value="UBA_RuvA_C"/>
    <property type="match status" value="1"/>
</dbReference>
<comment type="domain">
    <text evidence="6">Has three domains with a flexible linker between the domains II and III and assumes an 'L' shape. Domain III is highly mobile and contacts RuvB.</text>
</comment>
<dbReference type="GO" id="GO:0009379">
    <property type="term" value="C:Holliday junction helicase complex"/>
    <property type="evidence" value="ECO:0007669"/>
    <property type="project" value="InterPro"/>
</dbReference>
<dbReference type="SUPFAM" id="SSF50249">
    <property type="entry name" value="Nucleic acid-binding proteins"/>
    <property type="match status" value="1"/>
</dbReference>
<protein>
    <recommendedName>
        <fullName evidence="6">Holliday junction branch migration complex subunit RuvA</fullName>
    </recommendedName>
</protein>
<evidence type="ECO:0000256" key="3">
    <source>
        <dbReference type="ARBA" id="ARBA00023125"/>
    </source>
</evidence>
<dbReference type="GO" id="GO:0000400">
    <property type="term" value="F:four-way junction DNA binding"/>
    <property type="evidence" value="ECO:0007669"/>
    <property type="project" value="UniProtKB-UniRule"/>
</dbReference>
<dbReference type="OrthoDB" id="5293449at2"/>
<keyword evidence="4 6" id="KW-0233">DNA recombination</keyword>
<keyword evidence="9" id="KW-0347">Helicase</keyword>
<dbReference type="RefSeq" id="WP_092127693.1">
    <property type="nucleotide sequence ID" value="NZ_FMYU01000002.1"/>
</dbReference>
<dbReference type="Proteomes" id="UP000199411">
    <property type="component" value="Unassembled WGS sequence"/>
</dbReference>
<accession>A0A1G6IUV0</accession>
<dbReference type="GO" id="GO:0006281">
    <property type="term" value="P:DNA repair"/>
    <property type="evidence" value="ECO:0007669"/>
    <property type="project" value="UniProtKB-UniRule"/>
</dbReference>
<keyword evidence="7" id="KW-0472">Membrane</keyword>
<dbReference type="NCBIfam" id="TIGR00084">
    <property type="entry name" value="ruvA"/>
    <property type="match status" value="1"/>
</dbReference>
<keyword evidence="9" id="KW-0378">Hydrolase</keyword>
<dbReference type="Pfam" id="PF07499">
    <property type="entry name" value="RuvA_C"/>
    <property type="match status" value="1"/>
</dbReference>
<keyword evidence="1 6" id="KW-0963">Cytoplasm</keyword>
<dbReference type="Gene3D" id="2.40.50.140">
    <property type="entry name" value="Nucleic acid-binding proteins"/>
    <property type="match status" value="1"/>
</dbReference>
<dbReference type="SUPFAM" id="SSF47781">
    <property type="entry name" value="RuvA domain 2-like"/>
    <property type="match status" value="1"/>
</dbReference>
<evidence type="ECO:0000256" key="5">
    <source>
        <dbReference type="ARBA" id="ARBA00023204"/>
    </source>
</evidence>
<name>A0A1G6IUV0_9BACT</name>
<comment type="similarity">
    <text evidence="6">Belongs to the RuvA family.</text>
</comment>
<dbReference type="HAMAP" id="MF_00031">
    <property type="entry name" value="DNA_HJ_migration_RuvA"/>
    <property type="match status" value="1"/>
</dbReference>
<dbReference type="SUPFAM" id="SSF46929">
    <property type="entry name" value="DNA helicase RuvA subunit, C-terminal domain"/>
    <property type="match status" value="1"/>
</dbReference>
<evidence type="ECO:0000256" key="6">
    <source>
        <dbReference type="HAMAP-Rule" id="MF_00031"/>
    </source>
</evidence>
<feature type="transmembrane region" description="Helical" evidence="7">
    <location>
        <begin position="15"/>
        <end position="36"/>
    </location>
</feature>
<feature type="domain" description="Helix-hairpin-helix DNA-binding motif class 1" evidence="8">
    <location>
        <begin position="107"/>
        <end position="126"/>
    </location>
</feature>
<evidence type="ECO:0000256" key="2">
    <source>
        <dbReference type="ARBA" id="ARBA00022763"/>
    </source>
</evidence>
<evidence type="ECO:0000256" key="1">
    <source>
        <dbReference type="ARBA" id="ARBA00022490"/>
    </source>
</evidence>
<dbReference type="GO" id="GO:0005737">
    <property type="term" value="C:cytoplasm"/>
    <property type="evidence" value="ECO:0007669"/>
    <property type="project" value="UniProtKB-SubCell"/>
</dbReference>
<feature type="region of interest" description="Domain III" evidence="6">
    <location>
        <begin position="137"/>
        <end position="185"/>
    </location>
</feature>
<keyword evidence="7" id="KW-0812">Transmembrane</keyword>
<dbReference type="AlphaFoldDB" id="A0A1G6IUV0"/>
<keyword evidence="3 6" id="KW-0238">DNA-binding</keyword>
<gene>
    <name evidence="6" type="primary">ruvA</name>
    <name evidence="9" type="ORF">SAMN05660835_00316</name>
</gene>
<proteinExistence type="inferred from homology"/>
<dbReference type="InterPro" id="IPR010994">
    <property type="entry name" value="RuvA_2-like"/>
</dbReference>
<comment type="caution">
    <text evidence="6">Lacks conserved residue(s) required for the propagation of feature annotation.</text>
</comment>
<comment type="function">
    <text evidence="6">The RuvA-RuvB-RuvC complex processes Holliday junction (HJ) DNA during genetic recombination and DNA repair, while the RuvA-RuvB complex plays an important role in the rescue of blocked DNA replication forks via replication fork reversal (RFR). RuvA specifically binds to HJ cruciform DNA, conferring on it an open structure. The RuvB hexamer acts as an ATP-dependent pump, pulling dsDNA into and through the RuvAB complex. HJ branch migration allows RuvC to scan DNA until it finds its consensus sequence, where it cleaves and resolves the cruciform DNA.</text>
</comment>
<dbReference type="SMART" id="SM00278">
    <property type="entry name" value="HhH1"/>
    <property type="match status" value="2"/>
</dbReference>
<evidence type="ECO:0000256" key="4">
    <source>
        <dbReference type="ARBA" id="ARBA00023172"/>
    </source>
</evidence>
<dbReference type="Gene3D" id="1.10.150.20">
    <property type="entry name" value="5' to 3' exonuclease, C-terminal subdomain"/>
    <property type="match status" value="1"/>
</dbReference>
<comment type="subcellular location">
    <subcellularLocation>
        <location evidence="6">Cytoplasm</location>
    </subcellularLocation>
</comment>
<dbReference type="GO" id="GO:0048476">
    <property type="term" value="C:Holliday junction resolvase complex"/>
    <property type="evidence" value="ECO:0007669"/>
    <property type="project" value="UniProtKB-UniRule"/>
</dbReference>
<dbReference type="InterPro" id="IPR000085">
    <property type="entry name" value="RuvA"/>
</dbReference>
<evidence type="ECO:0000259" key="8">
    <source>
        <dbReference type="SMART" id="SM00278"/>
    </source>
</evidence>
<comment type="subunit">
    <text evidence="6">Homotetramer. Forms an RuvA(8)-RuvB(12)-Holliday junction (HJ) complex. HJ DNA is sandwiched between 2 RuvA tetramers; dsDNA enters through RuvA and exits via RuvB. An RuvB hexamer assembles on each DNA strand where it exits the tetramer. Each RuvB hexamer is contacted by two RuvA subunits (via domain III) on 2 adjacent RuvB subunits; this complex drives branch migration. In the full resolvosome a probable DNA-RuvA(4)-RuvB(12)-RuvC(2) complex forms which resolves the HJ.</text>
</comment>
<dbReference type="Gene3D" id="1.10.8.10">
    <property type="entry name" value="DNA helicase RuvA subunit, C-terminal domain"/>
    <property type="match status" value="1"/>
</dbReference>
<dbReference type="GO" id="GO:0006310">
    <property type="term" value="P:DNA recombination"/>
    <property type="evidence" value="ECO:0007669"/>
    <property type="project" value="UniProtKB-UniRule"/>
</dbReference>
<feature type="domain" description="Helix-hairpin-helix DNA-binding motif class 1" evidence="8">
    <location>
        <begin position="72"/>
        <end position="91"/>
    </location>
</feature>
<dbReference type="InterPro" id="IPR003583">
    <property type="entry name" value="Hlx-hairpin-Hlx_DNA-bd_motif"/>
</dbReference>
<dbReference type="InterPro" id="IPR012340">
    <property type="entry name" value="NA-bd_OB-fold"/>
</dbReference>
<dbReference type="Pfam" id="PF14520">
    <property type="entry name" value="HHH_5"/>
    <property type="match status" value="1"/>
</dbReference>
<keyword evidence="10" id="KW-1185">Reference proteome</keyword>
<dbReference type="EMBL" id="FMYU01000002">
    <property type="protein sequence ID" value="SDC10279.1"/>
    <property type="molecule type" value="Genomic_DNA"/>
</dbReference>
<dbReference type="InterPro" id="IPR036267">
    <property type="entry name" value="RuvA_C_sf"/>
</dbReference>
<organism evidence="9 10">
    <name type="scientific">Desulfurella multipotens</name>
    <dbReference type="NCBI Taxonomy" id="79269"/>
    <lineage>
        <taxon>Bacteria</taxon>
        <taxon>Pseudomonadati</taxon>
        <taxon>Campylobacterota</taxon>
        <taxon>Desulfurellia</taxon>
        <taxon>Desulfurellales</taxon>
        <taxon>Desulfurellaceae</taxon>
        <taxon>Desulfurella</taxon>
    </lineage>
</organism>
<dbReference type="InterPro" id="IPR011114">
    <property type="entry name" value="RuvA_C"/>
</dbReference>
<keyword evidence="7" id="KW-1133">Transmembrane helix</keyword>
<dbReference type="InterPro" id="IPR013849">
    <property type="entry name" value="DNA_helicase_Holl-junc_RuvA_I"/>
</dbReference>
<dbReference type="Pfam" id="PF01330">
    <property type="entry name" value="RuvA_N"/>
    <property type="match status" value="1"/>
</dbReference>
<sequence length="185" mass="21025">MFYALEGKITDKKNGFVVMNICGIHFTIIVSLLTYFNLKLGEKVKLFVELIASETGFRLYGFLNEEEKYLFNELRKISKIGAKTAISILSKFSPQEFKHIIANKKVEQLISVPGIGKKTASAIIFELSDKVLETDEKLIELLDVLTNSLGFSKHQVLPVLDKIYRQNPNLDTAELIKICLKNLRQ</sequence>
<evidence type="ECO:0000313" key="10">
    <source>
        <dbReference type="Proteomes" id="UP000199411"/>
    </source>
</evidence>
<dbReference type="GO" id="GO:0009378">
    <property type="term" value="F:four-way junction helicase activity"/>
    <property type="evidence" value="ECO:0007669"/>
    <property type="project" value="InterPro"/>
</dbReference>